<dbReference type="Proteomes" id="UP001274896">
    <property type="component" value="Unassembled WGS sequence"/>
</dbReference>
<reference evidence="2" key="1">
    <citation type="submission" date="2023-06" db="EMBL/GenBank/DDBJ databases">
        <title>Male Hemibagrus guttatus genome.</title>
        <authorList>
            <person name="Bian C."/>
        </authorList>
    </citation>
    <scope>NUCLEOTIDE SEQUENCE</scope>
    <source>
        <strain evidence="2">Male_cb2023</strain>
        <tissue evidence="2">Muscle</tissue>
    </source>
</reference>
<sequence length="21" mass="2449">MHLEGKVGQLWTQRSDQKPPI</sequence>
<name>A0AAE0PPE6_9TELE</name>
<organism evidence="2 3">
    <name type="scientific">Hemibagrus guttatus</name>
    <dbReference type="NCBI Taxonomy" id="175788"/>
    <lineage>
        <taxon>Eukaryota</taxon>
        <taxon>Metazoa</taxon>
        <taxon>Chordata</taxon>
        <taxon>Craniata</taxon>
        <taxon>Vertebrata</taxon>
        <taxon>Euteleostomi</taxon>
        <taxon>Actinopterygii</taxon>
        <taxon>Neopterygii</taxon>
        <taxon>Teleostei</taxon>
        <taxon>Ostariophysi</taxon>
        <taxon>Siluriformes</taxon>
        <taxon>Bagridae</taxon>
        <taxon>Hemibagrus</taxon>
    </lineage>
</organism>
<evidence type="ECO:0000313" key="3">
    <source>
        <dbReference type="Proteomes" id="UP001274896"/>
    </source>
</evidence>
<evidence type="ECO:0000313" key="2">
    <source>
        <dbReference type="EMBL" id="KAK3505731.1"/>
    </source>
</evidence>
<evidence type="ECO:0000256" key="1">
    <source>
        <dbReference type="SAM" id="MobiDB-lite"/>
    </source>
</evidence>
<dbReference type="EMBL" id="JAUCMX010000593">
    <property type="protein sequence ID" value="KAK3505731.1"/>
    <property type="molecule type" value="Genomic_DNA"/>
</dbReference>
<keyword evidence="3" id="KW-1185">Reference proteome</keyword>
<proteinExistence type="predicted"/>
<dbReference type="AlphaFoldDB" id="A0AAE0PPE6"/>
<gene>
    <name evidence="2" type="ORF">QTP70_020378</name>
</gene>
<accession>A0AAE0PPE6</accession>
<protein>
    <submittedName>
        <fullName evidence="2">Uncharacterized protein</fullName>
    </submittedName>
</protein>
<feature type="region of interest" description="Disordered" evidence="1">
    <location>
        <begin position="1"/>
        <end position="21"/>
    </location>
</feature>
<comment type="caution">
    <text evidence="2">The sequence shown here is derived from an EMBL/GenBank/DDBJ whole genome shotgun (WGS) entry which is preliminary data.</text>
</comment>